<comment type="caution">
    <text evidence="6">The sequence shown here is derived from an EMBL/GenBank/DDBJ whole genome shotgun (WGS) entry which is preliminary data.</text>
</comment>
<dbReference type="Gene3D" id="3.20.20.480">
    <property type="entry name" value="Trimethylamine methyltransferase-like"/>
    <property type="match status" value="1"/>
</dbReference>
<evidence type="ECO:0000313" key="6">
    <source>
        <dbReference type="EMBL" id="PWJ77610.1"/>
    </source>
</evidence>
<dbReference type="Proteomes" id="UP000245396">
    <property type="component" value="Unassembled WGS sequence"/>
</dbReference>
<dbReference type="AlphaFoldDB" id="A0A316BU60"/>
<evidence type="ECO:0000313" key="7">
    <source>
        <dbReference type="Proteomes" id="UP000245396"/>
    </source>
</evidence>
<accession>A0A316BU60</accession>
<keyword evidence="2 6" id="KW-0489">Methyltransferase</keyword>
<name>A0A316BU60_PSESE</name>
<dbReference type="GO" id="GO:0008168">
    <property type="term" value="F:methyltransferase activity"/>
    <property type="evidence" value="ECO:0007669"/>
    <property type="project" value="UniProtKB-KW"/>
</dbReference>
<dbReference type="OrthoDB" id="5713681at2"/>
<evidence type="ECO:0000256" key="4">
    <source>
        <dbReference type="PIRNR" id="PIRNR037567"/>
    </source>
</evidence>
<dbReference type="EC" id="2.1.1.-" evidence="4"/>
<sequence>MSAALDPAETTTDRVRRGGRAGKRAGSSTAFEQPPFRQLRIPFEPTRVVSDDELEAIHLASLRVLREIGIDVLHAEARRIMKEHGADVQEGSERVRFDSDMVLELISHAPSEFTLHARNPAHNVRLGGNNLVFSQVASAPNCSDLDRGRRAGSQSDFRNLVKLGQMHNIIHVTGGYPVEPVDLHPSIRHLECLRDFVLLTDKAFHAYSLGRERNLDGIEICRIGRGVPMEQFVQEPSLLTIINTNSPLKMDIPMMEGIIQMSSHGQVVIVTPFTLAGAMAPVTVAGALVQQNAEALAGIAFAQMVKKGAPVGYGGFTSNVDMKSGAPAFGTPEYMKAQLVGGQLARRYGIPYRTSNVCAANAVDAQAAYESVFSLWGCIQGGGNFIKHAAGWLEGGLTCSYEKTILDIDLLQMVAEFLTPLDVSEDALAIDAIRDVGPGGHFFGTPHTQARYKNAFYAPIISDWRNFETWSESGAPTAVEKANRVWKERLAHYEEPPIDPAIREELDAFMEKRKTEGGAPTDF</sequence>
<dbReference type="RefSeq" id="WP_109614344.1">
    <property type="nucleotide sequence ID" value="NZ_QGGG01000017.1"/>
</dbReference>
<evidence type="ECO:0000256" key="1">
    <source>
        <dbReference type="ARBA" id="ARBA00007137"/>
    </source>
</evidence>
<keyword evidence="3 4" id="KW-0808">Transferase</keyword>
<organism evidence="6 7">
    <name type="scientific">Pseudaminobacter salicylatoxidans</name>
    <dbReference type="NCBI Taxonomy" id="93369"/>
    <lineage>
        <taxon>Bacteria</taxon>
        <taxon>Pseudomonadati</taxon>
        <taxon>Pseudomonadota</taxon>
        <taxon>Alphaproteobacteria</taxon>
        <taxon>Hyphomicrobiales</taxon>
        <taxon>Phyllobacteriaceae</taxon>
        <taxon>Pseudaminobacter</taxon>
    </lineage>
</organism>
<evidence type="ECO:0000256" key="2">
    <source>
        <dbReference type="ARBA" id="ARBA00022603"/>
    </source>
</evidence>
<dbReference type="InterPro" id="IPR010426">
    <property type="entry name" value="MTTB_MeTrfase"/>
</dbReference>
<dbReference type="InterPro" id="IPR038601">
    <property type="entry name" value="MttB-like_sf"/>
</dbReference>
<feature type="region of interest" description="Disordered" evidence="5">
    <location>
        <begin position="1"/>
        <end position="31"/>
    </location>
</feature>
<dbReference type="GO" id="GO:0015948">
    <property type="term" value="P:methanogenesis"/>
    <property type="evidence" value="ECO:0007669"/>
    <property type="project" value="UniProtKB-UniRule"/>
</dbReference>
<keyword evidence="7" id="KW-1185">Reference proteome</keyword>
<dbReference type="PIRSF" id="PIRSF037567">
    <property type="entry name" value="MTTB_MeTrfase"/>
    <property type="match status" value="1"/>
</dbReference>
<gene>
    <name evidence="6" type="ORF">C7441_11721</name>
</gene>
<comment type="similarity">
    <text evidence="1 4">Belongs to the trimethylamine methyltransferase family.</text>
</comment>
<proteinExistence type="inferred from homology"/>
<evidence type="ECO:0000256" key="3">
    <source>
        <dbReference type="ARBA" id="ARBA00022679"/>
    </source>
</evidence>
<dbReference type="Pfam" id="PF06253">
    <property type="entry name" value="MTTB"/>
    <property type="match status" value="1"/>
</dbReference>
<dbReference type="STRING" id="1192868.GCA_000304395_04079"/>
<dbReference type="EMBL" id="QGGG01000017">
    <property type="protein sequence ID" value="PWJ77610.1"/>
    <property type="molecule type" value="Genomic_DNA"/>
</dbReference>
<protein>
    <recommendedName>
        <fullName evidence="4">Methyltransferase</fullName>
        <ecNumber evidence="4">2.1.1.-</ecNumber>
    </recommendedName>
</protein>
<reference evidence="6 7" key="1">
    <citation type="submission" date="2018-05" db="EMBL/GenBank/DDBJ databases">
        <title>Genomic Encyclopedia of Type Strains, Phase IV (KMG-IV): sequencing the most valuable type-strain genomes for metagenomic binning, comparative biology and taxonomic classification.</title>
        <authorList>
            <person name="Goeker M."/>
        </authorList>
    </citation>
    <scope>NUCLEOTIDE SEQUENCE [LARGE SCALE GENOMIC DNA]</scope>
    <source>
        <strain evidence="6 7">DSM 6986</strain>
    </source>
</reference>
<evidence type="ECO:0000256" key="5">
    <source>
        <dbReference type="SAM" id="MobiDB-lite"/>
    </source>
</evidence>
<dbReference type="GO" id="GO:0032259">
    <property type="term" value="P:methylation"/>
    <property type="evidence" value="ECO:0007669"/>
    <property type="project" value="UniProtKB-KW"/>
</dbReference>